<reference evidence="4" key="1">
    <citation type="journal article" date="2019" name="Int. J. Syst. Evol. Microbiol.">
        <title>The Global Catalogue of Microorganisms (GCM) 10K type strain sequencing project: providing services to taxonomists for standard genome sequencing and annotation.</title>
        <authorList>
            <consortium name="The Broad Institute Genomics Platform"/>
            <consortium name="The Broad Institute Genome Sequencing Center for Infectious Disease"/>
            <person name="Wu L."/>
            <person name="Ma J."/>
        </authorList>
    </citation>
    <scope>NUCLEOTIDE SEQUENCE [LARGE SCALE GENOMIC DNA]</scope>
    <source>
        <strain evidence="4">CGMCC 4.7152</strain>
    </source>
</reference>
<evidence type="ECO:0000256" key="1">
    <source>
        <dbReference type="SAM" id="Coils"/>
    </source>
</evidence>
<feature type="coiled-coil region" evidence="1">
    <location>
        <begin position="441"/>
        <end position="527"/>
    </location>
</feature>
<comment type="caution">
    <text evidence="3">The sequence shown here is derived from an EMBL/GenBank/DDBJ whole genome shotgun (WGS) entry which is preliminary data.</text>
</comment>
<dbReference type="PANTHER" id="PTHR48125:SF12">
    <property type="entry name" value="AT HOOK TRANSCRIPTION FACTOR FAMILY-RELATED"/>
    <property type="match status" value="1"/>
</dbReference>
<dbReference type="RefSeq" id="WP_380116073.1">
    <property type="nucleotide sequence ID" value="NZ_JBHSIU010000018.1"/>
</dbReference>
<evidence type="ECO:0000313" key="4">
    <source>
        <dbReference type="Proteomes" id="UP001595912"/>
    </source>
</evidence>
<protein>
    <submittedName>
        <fullName evidence="3">Uncharacterized protein</fullName>
    </submittedName>
</protein>
<keyword evidence="4" id="KW-1185">Reference proteome</keyword>
<organism evidence="3 4">
    <name type="scientific">Dactylosporangium cerinum</name>
    <dbReference type="NCBI Taxonomy" id="1434730"/>
    <lineage>
        <taxon>Bacteria</taxon>
        <taxon>Bacillati</taxon>
        <taxon>Actinomycetota</taxon>
        <taxon>Actinomycetes</taxon>
        <taxon>Micromonosporales</taxon>
        <taxon>Micromonosporaceae</taxon>
        <taxon>Dactylosporangium</taxon>
    </lineage>
</organism>
<name>A0ABV9VW32_9ACTN</name>
<feature type="region of interest" description="Disordered" evidence="2">
    <location>
        <begin position="828"/>
        <end position="883"/>
    </location>
</feature>
<dbReference type="Proteomes" id="UP001595912">
    <property type="component" value="Unassembled WGS sequence"/>
</dbReference>
<proteinExistence type="predicted"/>
<feature type="compositionally biased region" description="Pro residues" evidence="2">
    <location>
        <begin position="837"/>
        <end position="883"/>
    </location>
</feature>
<gene>
    <name evidence="3" type="ORF">ACFPIJ_17400</name>
</gene>
<evidence type="ECO:0000313" key="3">
    <source>
        <dbReference type="EMBL" id="MFC4999603.1"/>
    </source>
</evidence>
<dbReference type="PANTHER" id="PTHR48125">
    <property type="entry name" value="LP07818P1"/>
    <property type="match status" value="1"/>
</dbReference>
<feature type="region of interest" description="Disordered" evidence="2">
    <location>
        <begin position="1"/>
        <end position="48"/>
    </location>
</feature>
<dbReference type="EMBL" id="JBHSIU010000018">
    <property type="protein sequence ID" value="MFC4999603.1"/>
    <property type="molecule type" value="Genomic_DNA"/>
</dbReference>
<sequence>MPGGELTAEATRAPAPKPTATRPRGATVPPAQRPRGAGAQVLAKSPAGQQAAAGPVPVAATGTTTAEVLVDLQRIMAGFPGIEGVAVLIVDGQTAQVFGWPDKPLTPRLRLIPGKAEIGSAAISTQIAGTGRTLHPLVRGPDGKLFFARDLVVGASSGDLSTAFSPDDMATMLRVVAGYTDLVTVFPGAPAGQEALPPPPDNADVPELFKPSNAVPGAMLKAYPADLQPLTPLVTATNSTGSFLMHLDKTTGTQDTLDAVTNILQPVTFRWEVVKLHPKDGVQDKLAALIEAYRAEQASARDATRLDAVVAGFEKRVRHAEEDREVILGERPEEQGYVEQAVRRLTADLLHDARITLGVAGEIALTVIRALLPGPGMPTVDDIIDIPFREEGLYLVRGLATPQPGDSPSHTRATSVVGTFVEVRNLEALARNAMPSQQTQRDEFTKAADDLEAQIEAAVDRLAEGEIPPAEAKQLDAKVEQAEAQLAYLRAKAEAAGDPRTGVKLDHDEMARQVAELEKLLAEKTKKGGVADPDLERRITAMKAEAARLAGQLGRLDAAKGDLWTTVTPMNAVLVDDATGSPTDLLFTITARTYVTRSPIVEIADVTAAEGRTASGSGATLPDAWAAALQDLRRNLGRGRGYLNYRPPAPYDSYQVDVPNPMRLQIGFTDQLVETVDDAANVATLAALIAVPFTGGASLAVLAPLGVLGAATSAYRILDRAAYGNLSLDAAAISDLLNIGSLGLGKIGPAGQFATRSQIIFSRGGQIGARLFDAGGYLVMGYQQWQSFTTPSGSADPRVDQERRLLAFLQFLQAGAVPVASHLWPAGHAPTQLPGAEPAPRPDGAPVPKPDGPPVLKPDGPPVPQPEARPPVGGPVVEAPPPPKLPVPAPELKAGLPPGLDVDVLRDAGLTGDTVRVHYTLDRFGLVADVHILAGPLAGAEQVGKHAETAQLMLRYKGVSGLMRVLLDRVTGLLDPKAAPPPVGSRAWEAMLEVRKLPAIIEYRMRTLAESTDPEAVGRAVTDLAYLEAQLDLHRSTLDRWDLERGVGYVAAEGSHHDDAVKAGYPPLTDAPGHYYEPAPGGGYTLHQLAGSTDPPKRLVKEGKNWVLKDHVRPDALAGALRPDQHAKLLSQVSAPEAAALAHFLGDYLPVAVDLPTIGYLKELAAIAVELEANAGDAKVARGLERLTGKGQTQRSPLKLAKLLAPPLPPDRIASLLTVVSHKEFPVYQTRWTREMALMPELLRFLESAGGTEQFLTMYTDAPLINGFLEKVPGRTEAEVLDLARQIKAAKTRNERLTLVGAGPRPKPPPLPADLQLPAADVAARLPEGEKWVKEHRDRPENATAEKPFAGTPEEAHAYAEYLARRDDLEARVADYQKFSHQERLDLLDRFEAMMRGYTFQVQWVNNWRGALSELLFIPATRQLDKVRIPHPPSSGGGVSVLDYSLAASDPAPSRPPSLPNGSPEYIRWVEQKSDLITAPAGTTGVYAYAKARATTYAKHAALDYLSLRHNTANKHDVIFIEFVRPAGNAATEAAMLEVLFTYDPPVQAVRFADGPWQSRADWLKTRP</sequence>
<feature type="compositionally biased region" description="Low complexity" evidence="2">
    <location>
        <begin position="7"/>
        <end position="27"/>
    </location>
</feature>
<evidence type="ECO:0000256" key="2">
    <source>
        <dbReference type="SAM" id="MobiDB-lite"/>
    </source>
</evidence>
<feature type="region of interest" description="Disordered" evidence="2">
    <location>
        <begin position="1333"/>
        <end position="1352"/>
    </location>
</feature>
<keyword evidence="1" id="KW-0175">Coiled coil</keyword>
<accession>A0ABV9VW32</accession>